<name>A0A8J3PCN5_9ACTN</name>
<keyword evidence="3" id="KW-1185">Reference proteome</keyword>
<dbReference type="AlphaFoldDB" id="A0A8J3PCN5"/>
<dbReference type="Proteomes" id="UP000630887">
    <property type="component" value="Unassembled WGS sequence"/>
</dbReference>
<dbReference type="EMBL" id="BONI01000082">
    <property type="protein sequence ID" value="GIG10181.1"/>
    <property type="molecule type" value="Genomic_DNA"/>
</dbReference>
<feature type="region of interest" description="Disordered" evidence="1">
    <location>
        <begin position="160"/>
        <end position="231"/>
    </location>
</feature>
<dbReference type="RefSeq" id="WP_203698019.1">
    <property type="nucleotide sequence ID" value="NZ_BAAALC010000003.1"/>
</dbReference>
<protein>
    <recommendedName>
        <fullName evidence="4">Rad52/22 family double-strand break repair protein</fullName>
    </recommendedName>
</protein>
<evidence type="ECO:0000256" key="1">
    <source>
        <dbReference type="SAM" id="MobiDB-lite"/>
    </source>
</evidence>
<comment type="caution">
    <text evidence="2">The sequence shown here is derived from an EMBL/GenBank/DDBJ whole genome shotgun (WGS) entry which is preliminary data.</text>
</comment>
<proteinExistence type="predicted"/>
<accession>A0A8J3PCN5</accession>
<reference evidence="2 3" key="1">
    <citation type="submission" date="2021-01" db="EMBL/GenBank/DDBJ databases">
        <title>Whole genome shotgun sequence of Catellatospora coxensis NBRC 107359.</title>
        <authorList>
            <person name="Komaki H."/>
            <person name="Tamura T."/>
        </authorList>
    </citation>
    <scope>NUCLEOTIDE SEQUENCE [LARGE SCALE GENOMIC DNA]</scope>
    <source>
        <strain evidence="2 3">NBRC 107359</strain>
    </source>
</reference>
<organism evidence="2 3">
    <name type="scientific">Catellatospora coxensis</name>
    <dbReference type="NCBI Taxonomy" id="310354"/>
    <lineage>
        <taxon>Bacteria</taxon>
        <taxon>Bacillati</taxon>
        <taxon>Actinomycetota</taxon>
        <taxon>Actinomycetes</taxon>
        <taxon>Micromonosporales</taxon>
        <taxon>Micromonosporaceae</taxon>
        <taxon>Catellatospora</taxon>
    </lineage>
</organism>
<evidence type="ECO:0000313" key="3">
    <source>
        <dbReference type="Proteomes" id="UP000630887"/>
    </source>
</evidence>
<gene>
    <name evidence="2" type="ORF">Cco03nite_68810</name>
</gene>
<sequence length="352" mass="38247">MNAPTMTADIAAKLREPFNPTEVGKLPRVWCKACRDSGPGKVCQQHRKIKCDVCKNNITDAHLHLDYVGHAEITDRLLQVDATWTWEPVAMTPEGLPLLDREGGLWIRLTVAGVTRMGYGDAEGKKGPSAIKEAIGDALRNAAMRFGVGLDLWGAKFERDAQSTGDEEAPAQQAGEQQERPATATRQRTGGNAAKAAKPVSGQPPQGARAEAKAEPKATEPAGASPTFEPRLDAINSAMTDETLRAMWLTIEPAVKEKDLTEDEAAVLRRAVNARKPLMAPCSEANRRHLYSLWSKAGYSDSRDDRLTYTSEVVHRTVPSWNELSVAEFRLLAATVQAFIDGPDRELAGAAA</sequence>
<evidence type="ECO:0000313" key="2">
    <source>
        <dbReference type="EMBL" id="GIG10181.1"/>
    </source>
</evidence>
<evidence type="ECO:0008006" key="4">
    <source>
        <dbReference type="Google" id="ProtNLM"/>
    </source>
</evidence>
<feature type="compositionally biased region" description="Low complexity" evidence="1">
    <location>
        <begin position="170"/>
        <end position="182"/>
    </location>
</feature>